<dbReference type="InterPro" id="IPR008928">
    <property type="entry name" value="6-hairpin_glycosidase_sf"/>
</dbReference>
<evidence type="ECO:0000313" key="6">
    <source>
        <dbReference type="EMBL" id="CAI6357546.1"/>
    </source>
</evidence>
<dbReference type="AlphaFoldDB" id="A0AAV0WPF6"/>
<dbReference type="SUPFAM" id="SSF48208">
    <property type="entry name" value="Six-hairpin glycosidases"/>
    <property type="match status" value="1"/>
</dbReference>
<evidence type="ECO:0000256" key="3">
    <source>
        <dbReference type="ARBA" id="ARBA00012757"/>
    </source>
</evidence>
<keyword evidence="7" id="KW-1185">Reference proteome</keyword>
<gene>
    <name evidence="6" type="ORF">MEUPH1_LOCUS13160</name>
</gene>
<accession>A0AAV0WPF6</accession>
<dbReference type="InterPro" id="IPR001661">
    <property type="entry name" value="Glyco_hydro_37"/>
</dbReference>
<dbReference type="GO" id="GO:0004555">
    <property type="term" value="F:alpha,alpha-trehalase activity"/>
    <property type="evidence" value="ECO:0007669"/>
    <property type="project" value="UniProtKB-EC"/>
</dbReference>
<dbReference type="Pfam" id="PF01204">
    <property type="entry name" value="Trehalase"/>
    <property type="match status" value="1"/>
</dbReference>
<dbReference type="InterPro" id="IPR012341">
    <property type="entry name" value="6hp_glycosidase-like_sf"/>
</dbReference>
<comment type="caution">
    <text evidence="6">The sequence shown here is derived from an EMBL/GenBank/DDBJ whole genome shotgun (WGS) entry which is preliminary data.</text>
</comment>
<evidence type="ECO:0000256" key="2">
    <source>
        <dbReference type="ARBA" id="ARBA00005615"/>
    </source>
</evidence>
<dbReference type="EC" id="3.2.1.28" evidence="3 5"/>
<protein>
    <recommendedName>
        <fullName evidence="4 5">Trehalase</fullName>
        <ecNumber evidence="3 5">3.2.1.28</ecNumber>
    </recommendedName>
    <alternativeName>
        <fullName evidence="5">Alpha-trehalose glucohydrolase</fullName>
    </alternativeName>
</protein>
<dbReference type="Gene3D" id="1.50.10.10">
    <property type="match status" value="1"/>
</dbReference>
<dbReference type="GO" id="GO:0005993">
    <property type="term" value="P:trehalose catabolic process"/>
    <property type="evidence" value="ECO:0007669"/>
    <property type="project" value="TreeGrafter"/>
</dbReference>
<comment type="catalytic activity">
    <reaction evidence="1 5">
        <text>alpha,alpha-trehalose + H2O = alpha-D-glucose + beta-D-glucose</text>
        <dbReference type="Rhea" id="RHEA:32675"/>
        <dbReference type="ChEBI" id="CHEBI:15377"/>
        <dbReference type="ChEBI" id="CHEBI:15903"/>
        <dbReference type="ChEBI" id="CHEBI:16551"/>
        <dbReference type="ChEBI" id="CHEBI:17925"/>
        <dbReference type="EC" id="3.2.1.28"/>
    </reaction>
</comment>
<evidence type="ECO:0000256" key="5">
    <source>
        <dbReference type="RuleBase" id="RU361180"/>
    </source>
</evidence>
<dbReference type="PRINTS" id="PR00744">
    <property type="entry name" value="GLHYDRLASE37"/>
</dbReference>
<dbReference type="EMBL" id="CARXXK010000002">
    <property type="protein sequence ID" value="CAI6357546.1"/>
    <property type="molecule type" value="Genomic_DNA"/>
</dbReference>
<evidence type="ECO:0000313" key="7">
    <source>
        <dbReference type="Proteomes" id="UP001160148"/>
    </source>
</evidence>
<organism evidence="6 7">
    <name type="scientific">Macrosiphum euphorbiae</name>
    <name type="common">potato aphid</name>
    <dbReference type="NCBI Taxonomy" id="13131"/>
    <lineage>
        <taxon>Eukaryota</taxon>
        <taxon>Metazoa</taxon>
        <taxon>Ecdysozoa</taxon>
        <taxon>Arthropoda</taxon>
        <taxon>Hexapoda</taxon>
        <taxon>Insecta</taxon>
        <taxon>Pterygota</taxon>
        <taxon>Neoptera</taxon>
        <taxon>Paraneoptera</taxon>
        <taxon>Hemiptera</taxon>
        <taxon>Sternorrhyncha</taxon>
        <taxon>Aphidomorpha</taxon>
        <taxon>Aphidoidea</taxon>
        <taxon>Aphididae</taxon>
        <taxon>Macrosiphini</taxon>
        <taxon>Macrosiphum</taxon>
    </lineage>
</organism>
<evidence type="ECO:0000256" key="4">
    <source>
        <dbReference type="ARBA" id="ARBA00019905"/>
    </source>
</evidence>
<keyword evidence="5" id="KW-0326">Glycosidase</keyword>
<proteinExistence type="inferred from homology"/>
<evidence type="ECO:0000256" key="1">
    <source>
        <dbReference type="ARBA" id="ARBA00001576"/>
    </source>
</evidence>
<keyword evidence="5" id="KW-0378">Hydrolase</keyword>
<dbReference type="PANTHER" id="PTHR23403:SF1">
    <property type="entry name" value="TREHALASE"/>
    <property type="match status" value="1"/>
</dbReference>
<comment type="similarity">
    <text evidence="2 5">Belongs to the glycosyl hydrolase 37 family.</text>
</comment>
<reference evidence="6 7" key="1">
    <citation type="submission" date="2023-01" db="EMBL/GenBank/DDBJ databases">
        <authorList>
            <person name="Whitehead M."/>
        </authorList>
    </citation>
    <scope>NUCLEOTIDE SEQUENCE [LARGE SCALE GENOMIC DNA]</scope>
</reference>
<dbReference type="PANTHER" id="PTHR23403">
    <property type="entry name" value="TREHALASE"/>
    <property type="match status" value="1"/>
</dbReference>
<sequence length="129" mass="15032">MQDDEHKIFYNIPRHSSSFKLLELEALWKMFQLLPRVTGINITKTQPLTTESEKENFYSEIKAAEVSGWDFSNRFFILNGTNEGNRLNLKTTSIVPVDLNSLVYWNANILRNFYQLVLGYSCHRQGRGI</sequence>
<dbReference type="Proteomes" id="UP001160148">
    <property type="component" value="Unassembled WGS sequence"/>
</dbReference>
<name>A0AAV0WPF6_9HEMI</name>